<protein>
    <submittedName>
        <fullName evidence="10">Monovalent cation/H+ antiporter subunit D</fullName>
    </submittedName>
</protein>
<dbReference type="EMBL" id="JBHSMM010000001">
    <property type="protein sequence ID" value="MFC5440007.1"/>
    <property type="molecule type" value="Genomic_DNA"/>
</dbReference>
<evidence type="ECO:0000256" key="7">
    <source>
        <dbReference type="RuleBase" id="RU000320"/>
    </source>
</evidence>
<evidence type="ECO:0000313" key="11">
    <source>
        <dbReference type="Proteomes" id="UP001596018"/>
    </source>
</evidence>
<evidence type="ECO:0000313" key="10">
    <source>
        <dbReference type="EMBL" id="MFC5440007.1"/>
    </source>
</evidence>
<feature type="transmembrane region" description="Helical" evidence="8">
    <location>
        <begin position="30"/>
        <end position="57"/>
    </location>
</feature>
<feature type="transmembrane region" description="Helical" evidence="8">
    <location>
        <begin position="395"/>
        <end position="416"/>
    </location>
</feature>
<feature type="transmembrane region" description="Helical" evidence="8">
    <location>
        <begin position="436"/>
        <end position="456"/>
    </location>
</feature>
<dbReference type="PANTHER" id="PTHR42703:SF1">
    <property type="entry name" value="NA(+)_H(+) ANTIPORTER SUBUNIT D1"/>
    <property type="match status" value="1"/>
</dbReference>
<evidence type="ECO:0000256" key="1">
    <source>
        <dbReference type="ARBA" id="ARBA00004651"/>
    </source>
</evidence>
<feature type="transmembrane region" description="Helical" evidence="8">
    <location>
        <begin position="476"/>
        <end position="496"/>
    </location>
</feature>
<evidence type="ECO:0000256" key="6">
    <source>
        <dbReference type="ARBA" id="ARBA00023136"/>
    </source>
</evidence>
<feature type="transmembrane region" description="Helical" evidence="8">
    <location>
        <begin position="135"/>
        <end position="153"/>
    </location>
</feature>
<keyword evidence="11" id="KW-1185">Reference proteome</keyword>
<feature type="transmembrane region" description="Helical" evidence="8">
    <location>
        <begin position="247"/>
        <end position="265"/>
    </location>
</feature>
<keyword evidence="5 8" id="KW-1133">Transmembrane helix</keyword>
<dbReference type="PANTHER" id="PTHR42703">
    <property type="entry name" value="NADH DEHYDROGENASE"/>
    <property type="match status" value="1"/>
</dbReference>
<dbReference type="NCBIfam" id="NF009309">
    <property type="entry name" value="PRK12666.1"/>
    <property type="match status" value="1"/>
</dbReference>
<evidence type="ECO:0000256" key="2">
    <source>
        <dbReference type="ARBA" id="ARBA00005346"/>
    </source>
</evidence>
<comment type="subcellular location">
    <subcellularLocation>
        <location evidence="1">Cell membrane</location>
        <topology evidence="1">Multi-pass membrane protein</topology>
    </subcellularLocation>
    <subcellularLocation>
        <location evidence="7">Membrane</location>
        <topology evidence="7">Multi-pass membrane protein</topology>
    </subcellularLocation>
</comment>
<gene>
    <name evidence="10" type="ORF">ACFPK0_08295</name>
</gene>
<reference evidence="11" key="1">
    <citation type="journal article" date="2019" name="Int. J. Syst. Evol. Microbiol.">
        <title>The Global Catalogue of Microorganisms (GCM) 10K type strain sequencing project: providing services to taxonomists for standard genome sequencing and annotation.</title>
        <authorList>
            <consortium name="The Broad Institute Genomics Platform"/>
            <consortium name="The Broad Institute Genome Sequencing Center for Infectious Disease"/>
            <person name="Wu L."/>
            <person name="Ma J."/>
        </authorList>
    </citation>
    <scope>NUCLEOTIDE SEQUENCE [LARGE SCALE GENOMIC DNA]</scope>
    <source>
        <strain evidence="11">KACC 12822</strain>
    </source>
</reference>
<accession>A0ABW0JVX1</accession>
<feature type="transmembrane region" description="Helical" evidence="8">
    <location>
        <begin position="210"/>
        <end position="235"/>
    </location>
</feature>
<proteinExistence type="inferred from homology"/>
<dbReference type="RefSeq" id="WP_377339720.1">
    <property type="nucleotide sequence ID" value="NZ_JALBWS010000012.1"/>
</dbReference>
<organism evidence="10 11">
    <name type="scientific">Rhodanobacter ginsenosidimutans</name>
    <dbReference type="NCBI Taxonomy" id="490571"/>
    <lineage>
        <taxon>Bacteria</taxon>
        <taxon>Pseudomonadati</taxon>
        <taxon>Pseudomonadota</taxon>
        <taxon>Gammaproteobacteria</taxon>
        <taxon>Lysobacterales</taxon>
        <taxon>Rhodanobacteraceae</taxon>
        <taxon>Rhodanobacter</taxon>
    </lineage>
</organism>
<feature type="transmembrane region" description="Helical" evidence="8">
    <location>
        <begin position="165"/>
        <end position="190"/>
    </location>
</feature>
<feature type="transmembrane region" description="Helical" evidence="8">
    <location>
        <begin position="285"/>
        <end position="304"/>
    </location>
</feature>
<evidence type="ECO:0000256" key="5">
    <source>
        <dbReference type="ARBA" id="ARBA00022989"/>
    </source>
</evidence>
<dbReference type="InterPro" id="IPR050586">
    <property type="entry name" value="CPA3_Na-H_Antiporter_D"/>
</dbReference>
<evidence type="ECO:0000259" key="9">
    <source>
        <dbReference type="Pfam" id="PF00361"/>
    </source>
</evidence>
<dbReference type="Pfam" id="PF00361">
    <property type="entry name" value="Proton_antipo_M"/>
    <property type="match status" value="1"/>
</dbReference>
<dbReference type="Proteomes" id="UP001596018">
    <property type="component" value="Unassembled WGS sequence"/>
</dbReference>
<evidence type="ECO:0000256" key="8">
    <source>
        <dbReference type="SAM" id="Phobius"/>
    </source>
</evidence>
<sequence length="522" mass="54463">MSAHLLVLPIVLPLLVAALQLLLGERRRRLVAALSVASCVALVLLAAALLVGVTGAVAGDGLTAVYRVGDWPARFGIVLVADRLSVLMLLLTAVLALALLPCALGRWQQPGGPVQPMFQFLLMGLNGTFLTGDLFNLFVFFEVLLAATYGLALHRPGARRVSAGLHYIAVNLLASMLFLVGVSLIFGVTGTLNMAALAQLIPTVPDNTRALLHAGAAILGVAFLVKAAMWPLGFWLPRTYAAATSPVAAMFAIMTKVGVYVLLRLSLLLFGSDAGPASAHFGDSWLLWGGMATVAVGVVGMLGARDLGKLAGYNVLISSGTLLGAIGLQHPAVTAGALAYLVISTLAIAAFFLLAGMLAPDDEAEATPLLEPYDPAGEALYADEDENRATLPAPVALLGMCFLVCALVLAGLPPLSGFLAKFALLAPMLETGAGRGAIALFTLVVVAGFCTVIAMCRTGIQIFWADEDWTFPPIRLGEAVSVLILLGSCLALSVWADAPLRYLAATAEQLHAPAHYIRAVFP</sequence>
<keyword evidence="6 8" id="KW-0472">Membrane</keyword>
<keyword evidence="4 7" id="KW-0812">Transmembrane</keyword>
<evidence type="ECO:0000256" key="3">
    <source>
        <dbReference type="ARBA" id="ARBA00022475"/>
    </source>
</evidence>
<evidence type="ECO:0000256" key="4">
    <source>
        <dbReference type="ARBA" id="ARBA00022692"/>
    </source>
</evidence>
<comment type="caution">
    <text evidence="10">The sequence shown here is derived from an EMBL/GenBank/DDBJ whole genome shotgun (WGS) entry which is preliminary data.</text>
</comment>
<dbReference type="InterPro" id="IPR001750">
    <property type="entry name" value="ND/Mrp_TM"/>
</dbReference>
<feature type="transmembrane region" description="Helical" evidence="8">
    <location>
        <begin position="77"/>
        <end position="100"/>
    </location>
</feature>
<feature type="transmembrane region" description="Helical" evidence="8">
    <location>
        <begin position="338"/>
        <end position="359"/>
    </location>
</feature>
<name>A0ABW0JVX1_9GAMM</name>
<feature type="domain" description="NADH:quinone oxidoreductase/Mrp antiporter transmembrane" evidence="9">
    <location>
        <begin position="132"/>
        <end position="441"/>
    </location>
</feature>
<feature type="transmembrane region" description="Helical" evidence="8">
    <location>
        <begin position="311"/>
        <end position="332"/>
    </location>
</feature>
<keyword evidence="3" id="KW-1003">Cell membrane</keyword>
<comment type="similarity">
    <text evidence="2">Belongs to the CPA3 antiporters (TC 2.A.63) subunit D family.</text>
</comment>
<feature type="transmembrane region" description="Helical" evidence="8">
    <location>
        <begin position="6"/>
        <end position="23"/>
    </location>
</feature>